<feature type="transmembrane region" description="Helical" evidence="6">
    <location>
        <begin position="86"/>
        <end position="112"/>
    </location>
</feature>
<gene>
    <name evidence="7" type="ORF">AN957_01750</name>
</gene>
<feature type="transmembrane region" description="Helical" evidence="6">
    <location>
        <begin position="121"/>
        <end position="140"/>
    </location>
</feature>
<dbReference type="InterPro" id="IPR007300">
    <property type="entry name" value="CidB/LrgB"/>
</dbReference>
<protein>
    <recommendedName>
        <fullName evidence="9">Murein hydrolase effector protein LrgB</fullName>
    </recommendedName>
</protein>
<accession>A0A0Q3QIL6</accession>
<keyword evidence="3 6" id="KW-0812">Transmembrane</keyword>
<keyword evidence="8" id="KW-1185">Reference proteome</keyword>
<feature type="transmembrane region" description="Helical" evidence="6">
    <location>
        <begin position="32"/>
        <end position="51"/>
    </location>
</feature>
<dbReference type="PATRIC" id="fig|1637975.4.peg.28"/>
<feature type="transmembrane region" description="Helical" evidence="6">
    <location>
        <begin position="63"/>
        <end position="80"/>
    </location>
</feature>
<keyword evidence="2" id="KW-1003">Cell membrane</keyword>
<comment type="subcellular location">
    <subcellularLocation>
        <location evidence="1">Cell membrane</location>
        <topology evidence="1">Multi-pass membrane protein</topology>
    </subcellularLocation>
</comment>
<dbReference type="RefSeq" id="WP_053478217.1">
    <property type="nucleotide sequence ID" value="NZ_CP085712.1"/>
</dbReference>
<evidence type="ECO:0000256" key="2">
    <source>
        <dbReference type="ARBA" id="ARBA00022475"/>
    </source>
</evidence>
<dbReference type="EMBL" id="LJIX01000006">
    <property type="protein sequence ID" value="KQL17486.1"/>
    <property type="molecule type" value="Genomic_DNA"/>
</dbReference>
<dbReference type="Pfam" id="PF04172">
    <property type="entry name" value="LrgB"/>
    <property type="match status" value="1"/>
</dbReference>
<evidence type="ECO:0000256" key="5">
    <source>
        <dbReference type="ARBA" id="ARBA00023136"/>
    </source>
</evidence>
<feature type="transmembrane region" description="Helical" evidence="6">
    <location>
        <begin position="5"/>
        <end position="26"/>
    </location>
</feature>
<reference evidence="7 8" key="1">
    <citation type="submission" date="2015-09" db="EMBL/GenBank/DDBJ databases">
        <title>Genome sequencing project for genomic taxonomy and phylogenomics of Bacillus-like bacteria.</title>
        <authorList>
            <person name="Liu B."/>
            <person name="Wang J."/>
            <person name="Zhu Y."/>
            <person name="Liu G."/>
            <person name="Chen Q."/>
            <person name="Chen Z."/>
            <person name="Lan J."/>
            <person name="Che J."/>
            <person name="Ge C."/>
            <person name="Shi H."/>
            <person name="Pan Z."/>
            <person name="Liu X."/>
        </authorList>
    </citation>
    <scope>NUCLEOTIDE SEQUENCE [LARGE SCALE GENOMIC DNA]</scope>
    <source>
        <strain evidence="7 8">FJAT-18043</strain>
    </source>
</reference>
<keyword evidence="5 6" id="KW-0472">Membrane</keyword>
<proteinExistence type="predicted"/>
<feature type="transmembrane region" description="Helical" evidence="6">
    <location>
        <begin position="208"/>
        <end position="228"/>
    </location>
</feature>
<name>A0A0Q3QIL6_9BACI</name>
<dbReference type="Proteomes" id="UP000050996">
    <property type="component" value="Unassembled WGS sequence"/>
</dbReference>
<evidence type="ECO:0008006" key="9">
    <source>
        <dbReference type="Google" id="ProtNLM"/>
    </source>
</evidence>
<dbReference type="STRING" id="1637975.AN957_01750"/>
<evidence type="ECO:0000313" key="7">
    <source>
        <dbReference type="EMBL" id="KQL17486.1"/>
    </source>
</evidence>
<evidence type="ECO:0000313" key="8">
    <source>
        <dbReference type="Proteomes" id="UP000050996"/>
    </source>
</evidence>
<dbReference type="PANTHER" id="PTHR30249:SF17">
    <property type="entry name" value="HOLIN-LIKE PROTEIN CIDB"/>
    <property type="match status" value="1"/>
</dbReference>
<feature type="transmembrane region" description="Helical" evidence="6">
    <location>
        <begin position="146"/>
        <end position="168"/>
    </location>
</feature>
<dbReference type="GO" id="GO:0005886">
    <property type="term" value="C:plasma membrane"/>
    <property type="evidence" value="ECO:0007669"/>
    <property type="project" value="UniProtKB-SubCell"/>
</dbReference>
<evidence type="ECO:0000256" key="3">
    <source>
        <dbReference type="ARBA" id="ARBA00022692"/>
    </source>
</evidence>
<dbReference type="AlphaFoldDB" id="A0A0Q3QIL6"/>
<comment type="caution">
    <text evidence="7">The sequence shown here is derived from an EMBL/GenBank/DDBJ whole genome shotgun (WGS) entry which is preliminary data.</text>
</comment>
<organism evidence="7 8">
    <name type="scientific">Cytobacillus solani</name>
    <dbReference type="NCBI Taxonomy" id="1637975"/>
    <lineage>
        <taxon>Bacteria</taxon>
        <taxon>Bacillati</taxon>
        <taxon>Bacillota</taxon>
        <taxon>Bacilli</taxon>
        <taxon>Bacillales</taxon>
        <taxon>Bacillaceae</taxon>
        <taxon>Cytobacillus</taxon>
    </lineage>
</organism>
<dbReference type="PANTHER" id="PTHR30249">
    <property type="entry name" value="PUTATIVE SEROTONIN TRANSPORTER"/>
    <property type="match status" value="1"/>
</dbReference>
<evidence type="ECO:0000256" key="4">
    <source>
        <dbReference type="ARBA" id="ARBA00022989"/>
    </source>
</evidence>
<keyword evidence="4 6" id="KW-1133">Transmembrane helix</keyword>
<sequence>MQQSLIAIIIILGTVVVYLAMAKIYARLPYPILIPVLTATTLIILLLLLTNISYDEYMIGGKWINSLLGPAVVALAYPLYKNRHILISYIYPIIVGVLIGLFSGMISGVLIAKVFGINRDLILSIIPKSITTPVAIQIATDLGVEPSMTMVFVMIAGFSGVILGPLFLKWSRINSSIGRGIAFGSASHALGTSKAFEYGELTASISSVSMTLCAVLGSIFGPIVAWAFHI</sequence>
<evidence type="ECO:0000256" key="1">
    <source>
        <dbReference type="ARBA" id="ARBA00004651"/>
    </source>
</evidence>
<evidence type="ECO:0000256" key="6">
    <source>
        <dbReference type="SAM" id="Phobius"/>
    </source>
</evidence>